<dbReference type="Proteomes" id="UP000175971">
    <property type="component" value="Unassembled WGS sequence"/>
</dbReference>
<evidence type="ECO:0000313" key="1">
    <source>
        <dbReference type="EMBL" id="OEV16329.1"/>
    </source>
</evidence>
<dbReference type="AlphaFoldDB" id="A0A1E7LJF3"/>
<keyword evidence="2" id="KW-1185">Reference proteome</keyword>
<dbReference type="RefSeq" id="WP_070203873.1">
    <property type="nucleotide sequence ID" value="NZ_LJGZ01000103.1"/>
</dbReference>
<gene>
    <name evidence="1" type="ORF">AN221_32490</name>
</gene>
<protein>
    <submittedName>
        <fullName evidence="1">Uncharacterized protein</fullName>
    </submittedName>
</protein>
<comment type="caution">
    <text evidence="1">The sequence shown here is derived from an EMBL/GenBank/DDBJ whole genome shotgun (WGS) entry which is preliminary data.</text>
</comment>
<proteinExistence type="predicted"/>
<organism evidence="1 2">
    <name type="scientific">Streptomyces nanshensis</name>
    <dbReference type="NCBI Taxonomy" id="518642"/>
    <lineage>
        <taxon>Bacteria</taxon>
        <taxon>Bacillati</taxon>
        <taxon>Actinomycetota</taxon>
        <taxon>Actinomycetes</taxon>
        <taxon>Kitasatosporales</taxon>
        <taxon>Streptomycetaceae</taxon>
        <taxon>Streptomyces</taxon>
    </lineage>
</organism>
<reference evidence="1 2" key="1">
    <citation type="journal article" date="2016" name="Front. Microbiol.">
        <title>Comparative Genomics Analysis of Streptomyces Species Reveals Their Adaptation to the Marine Environment and Their Diversity at the Genomic Level.</title>
        <authorList>
            <person name="Tian X."/>
            <person name="Zhang Z."/>
            <person name="Yang T."/>
            <person name="Chen M."/>
            <person name="Li J."/>
            <person name="Chen F."/>
            <person name="Yang J."/>
            <person name="Li W."/>
            <person name="Zhang B."/>
            <person name="Zhang Z."/>
            <person name="Wu J."/>
            <person name="Zhang C."/>
            <person name="Long L."/>
            <person name="Xiao J."/>
        </authorList>
    </citation>
    <scope>NUCLEOTIDE SEQUENCE [LARGE SCALE GENOMIC DNA]</scope>
    <source>
        <strain evidence="1 2">SCSIO M10372</strain>
    </source>
</reference>
<accession>A0A1E7LJF3</accession>
<evidence type="ECO:0000313" key="2">
    <source>
        <dbReference type="Proteomes" id="UP000175971"/>
    </source>
</evidence>
<dbReference type="EMBL" id="LJGZ01000103">
    <property type="protein sequence ID" value="OEV16329.1"/>
    <property type="molecule type" value="Genomic_DNA"/>
</dbReference>
<dbReference type="OrthoDB" id="3542740at2"/>
<name>A0A1E7LJF3_9ACTN</name>
<sequence length="96" mass="10515">MTMQTAWPENVIARYLTVGGATVDLTDQLNVLTPPQPYATLATCTGCPASSEHSHHRLVWGMTVQREEHHPEAAVQGAREWAQSHAETCRAIPKPA</sequence>